<dbReference type="SUPFAM" id="SSF50494">
    <property type="entry name" value="Trypsin-like serine proteases"/>
    <property type="match status" value="1"/>
</dbReference>
<dbReference type="SMART" id="SM00228">
    <property type="entry name" value="PDZ"/>
    <property type="match status" value="1"/>
</dbReference>
<comment type="similarity">
    <text evidence="1">Belongs to the peptidase S1C family.</text>
</comment>
<dbReference type="InterPro" id="IPR051201">
    <property type="entry name" value="Chloro_Bact_Ser_Proteases"/>
</dbReference>
<evidence type="ECO:0000256" key="1">
    <source>
        <dbReference type="ARBA" id="ARBA00010541"/>
    </source>
</evidence>
<evidence type="ECO:0000313" key="6">
    <source>
        <dbReference type="EMBL" id="KOO34647.1"/>
    </source>
</evidence>
<dbReference type="AlphaFoldDB" id="A0A0M0K7T0"/>
<dbReference type="InterPro" id="IPR043504">
    <property type="entry name" value="Peptidase_S1_PA_chymotrypsin"/>
</dbReference>
<dbReference type="PANTHER" id="PTHR43343">
    <property type="entry name" value="PEPTIDASE S12"/>
    <property type="match status" value="1"/>
</dbReference>
<organism evidence="6 7">
    <name type="scientific">Chrysochromulina tobinii</name>
    <dbReference type="NCBI Taxonomy" id="1460289"/>
    <lineage>
        <taxon>Eukaryota</taxon>
        <taxon>Haptista</taxon>
        <taxon>Haptophyta</taxon>
        <taxon>Prymnesiophyceae</taxon>
        <taxon>Prymnesiales</taxon>
        <taxon>Chrysochromulinaceae</taxon>
        <taxon>Chrysochromulina</taxon>
    </lineage>
</organism>
<name>A0A0M0K7T0_9EUKA</name>
<feature type="domain" description="PDZ" evidence="5">
    <location>
        <begin position="232"/>
        <end position="326"/>
    </location>
</feature>
<evidence type="ECO:0000313" key="7">
    <source>
        <dbReference type="Proteomes" id="UP000037460"/>
    </source>
</evidence>
<protein>
    <recommendedName>
        <fullName evidence="5">PDZ domain-containing protein</fullName>
    </recommendedName>
</protein>
<dbReference type="InterPro" id="IPR009003">
    <property type="entry name" value="Peptidase_S1_PA"/>
</dbReference>
<proteinExistence type="inferred from homology"/>
<dbReference type="Pfam" id="PF13180">
    <property type="entry name" value="PDZ_2"/>
    <property type="match status" value="1"/>
</dbReference>
<keyword evidence="2" id="KW-0645">Protease</keyword>
<keyword evidence="4" id="KW-0720">Serine protease</keyword>
<keyword evidence="7" id="KW-1185">Reference proteome</keyword>
<dbReference type="GO" id="GO:0006508">
    <property type="term" value="P:proteolysis"/>
    <property type="evidence" value="ECO:0007669"/>
    <property type="project" value="UniProtKB-KW"/>
</dbReference>
<dbReference type="Gene3D" id="2.40.10.10">
    <property type="entry name" value="Trypsin-like serine proteases"/>
    <property type="match status" value="2"/>
</dbReference>
<evidence type="ECO:0000259" key="5">
    <source>
        <dbReference type="SMART" id="SM00228"/>
    </source>
</evidence>
<evidence type="ECO:0000256" key="4">
    <source>
        <dbReference type="ARBA" id="ARBA00022825"/>
    </source>
</evidence>
<evidence type="ECO:0000256" key="2">
    <source>
        <dbReference type="ARBA" id="ARBA00022670"/>
    </source>
</evidence>
<dbReference type="InterPro" id="IPR001940">
    <property type="entry name" value="Peptidase_S1C"/>
</dbReference>
<dbReference type="Gene3D" id="2.30.42.10">
    <property type="match status" value="1"/>
</dbReference>
<dbReference type="InterPro" id="IPR001478">
    <property type="entry name" value="PDZ"/>
</dbReference>
<reference evidence="7" key="1">
    <citation type="journal article" date="2015" name="PLoS Genet.">
        <title>Genome Sequence and Transcriptome Analyses of Chrysochromulina tobin: Metabolic Tools for Enhanced Algal Fitness in the Prominent Order Prymnesiales (Haptophyceae).</title>
        <authorList>
            <person name="Hovde B.T."/>
            <person name="Deodato C.R."/>
            <person name="Hunsperger H.M."/>
            <person name="Ryken S.A."/>
            <person name="Yost W."/>
            <person name="Jha R.K."/>
            <person name="Patterson J."/>
            <person name="Monnat R.J. Jr."/>
            <person name="Barlow S.B."/>
            <person name="Starkenburg S.R."/>
            <person name="Cattolico R.A."/>
        </authorList>
    </citation>
    <scope>NUCLEOTIDE SEQUENCE</scope>
    <source>
        <strain evidence="7">CCMP291</strain>
    </source>
</reference>
<dbReference type="Pfam" id="PF13365">
    <property type="entry name" value="Trypsin_2"/>
    <property type="match status" value="1"/>
</dbReference>
<dbReference type="FunFam" id="2.40.10.10:FF:000001">
    <property type="entry name" value="Periplasmic serine protease DegS"/>
    <property type="match status" value="1"/>
</dbReference>
<sequence>MTESEARTVDVFSRVSPAVAYIQVAQLASAGFSPKPMEMPAGAGSGFVWDMQGHIVTNFHVVSGGQRALREVPRRVRVSLSGGEKQIDAEVIGYEEDKDIAVLKIDRGAVPFVPVEVGTSSDLRVGQTVLAIGNPFGLDYTLTTGVVSALGREVQGVSGRPIKGCIQTDAAINPGNSGGPLLDSRGRLIGVNTAIYAPGGTGGNVGIGFAVPVDTVRRVVNQIIRYGPNTRPTLGINVLDDALRVQLARSLRRPLDGALVVEVIQGSPAAAAGLQPSERTPFGETVVGDLITAVGSVRISQNEDLLCAVEEAEPDRPLELTIARGGDSRRTQKLTVTPVARKSVRAAGTGMGGTRWGR</sequence>
<dbReference type="EMBL" id="JWZX01001146">
    <property type="protein sequence ID" value="KOO34647.1"/>
    <property type="molecule type" value="Genomic_DNA"/>
</dbReference>
<dbReference type="GO" id="GO:0004252">
    <property type="term" value="F:serine-type endopeptidase activity"/>
    <property type="evidence" value="ECO:0007669"/>
    <property type="project" value="InterPro"/>
</dbReference>
<dbReference type="PRINTS" id="PR00834">
    <property type="entry name" value="PROTEASES2C"/>
</dbReference>
<dbReference type="SUPFAM" id="SSF50156">
    <property type="entry name" value="PDZ domain-like"/>
    <property type="match status" value="1"/>
</dbReference>
<dbReference type="PANTHER" id="PTHR43343:SF3">
    <property type="entry name" value="PROTEASE DO-LIKE 8, CHLOROPLASTIC"/>
    <property type="match status" value="1"/>
</dbReference>
<dbReference type="InterPro" id="IPR036034">
    <property type="entry name" value="PDZ_sf"/>
</dbReference>
<comment type="caution">
    <text evidence="6">The sequence shown here is derived from an EMBL/GenBank/DDBJ whole genome shotgun (WGS) entry which is preliminary data.</text>
</comment>
<dbReference type="Proteomes" id="UP000037460">
    <property type="component" value="Unassembled WGS sequence"/>
</dbReference>
<accession>A0A0M0K7T0</accession>
<keyword evidence="3" id="KW-0378">Hydrolase</keyword>
<dbReference type="OrthoDB" id="4217619at2759"/>
<evidence type="ECO:0000256" key="3">
    <source>
        <dbReference type="ARBA" id="ARBA00022801"/>
    </source>
</evidence>
<gene>
    <name evidence="6" type="ORF">Ctob_012608</name>
</gene>